<dbReference type="GO" id="GO:0006281">
    <property type="term" value="P:DNA repair"/>
    <property type="evidence" value="ECO:0007669"/>
    <property type="project" value="TreeGrafter"/>
</dbReference>
<protein>
    <submittedName>
        <fullName evidence="1">HAD-IA family hydrolase</fullName>
    </submittedName>
</protein>
<sequence>MTGSRPPSSRPDTVVLDLDGTLVDSVYVHLGCWRAAFRDVGVDVASYRLHRAIGMGGDKLVAEVTNESVERSVGDDVRARHAHHFDERFGEVVALEGAEDLLAALRGAGLQVVLASSGERALTDRLLDLVPGTSAIRSTLAGDEAEASKPAPDLLAASLERVGAKRAFAVGDTVWDAEAARAAGAAFVGVLTGGITEAELRDAGAVAVVAGPHELAARLDEVLSAVADALPPAGPEGGAPGQPDGGR</sequence>
<reference evidence="1 2" key="1">
    <citation type="submission" date="2019-10" db="EMBL/GenBank/DDBJ databases">
        <title>Nocardioides novel species isolated from the excrement of Marmot.</title>
        <authorList>
            <person name="Zhang G."/>
        </authorList>
    </citation>
    <scope>NUCLEOTIDE SEQUENCE [LARGE SCALE GENOMIC DNA]</scope>
    <source>
        <strain evidence="2">zg-579</strain>
    </source>
</reference>
<name>A0A6I3JFU0_9ACTN</name>
<dbReference type="InterPro" id="IPR050155">
    <property type="entry name" value="HAD-like_hydrolase_sf"/>
</dbReference>
<dbReference type="SFLD" id="SFLDG01129">
    <property type="entry name" value="C1.5:_HAD__Beta-PGM__Phosphata"/>
    <property type="match status" value="1"/>
</dbReference>
<dbReference type="PANTHER" id="PTHR43434:SF16">
    <property type="entry name" value="BLL8046 PROTEIN"/>
    <property type="match status" value="1"/>
</dbReference>
<dbReference type="Proteomes" id="UP000433406">
    <property type="component" value="Unassembled WGS sequence"/>
</dbReference>
<evidence type="ECO:0000313" key="2">
    <source>
        <dbReference type="Proteomes" id="UP000433406"/>
    </source>
</evidence>
<accession>A0A6I3JFU0</accession>
<keyword evidence="1" id="KW-0378">Hydrolase</keyword>
<comment type="caution">
    <text evidence="1">The sequence shown here is derived from an EMBL/GenBank/DDBJ whole genome shotgun (WGS) entry which is preliminary data.</text>
</comment>
<dbReference type="AlphaFoldDB" id="A0A6I3JFU0"/>
<dbReference type="GO" id="GO:0008967">
    <property type="term" value="F:phosphoglycolate phosphatase activity"/>
    <property type="evidence" value="ECO:0007669"/>
    <property type="project" value="TreeGrafter"/>
</dbReference>
<dbReference type="NCBIfam" id="TIGR01549">
    <property type="entry name" value="HAD-SF-IA-v1"/>
    <property type="match status" value="1"/>
</dbReference>
<dbReference type="Pfam" id="PF00702">
    <property type="entry name" value="Hydrolase"/>
    <property type="match status" value="1"/>
</dbReference>
<dbReference type="SUPFAM" id="SSF56784">
    <property type="entry name" value="HAD-like"/>
    <property type="match status" value="1"/>
</dbReference>
<dbReference type="PANTHER" id="PTHR43434">
    <property type="entry name" value="PHOSPHOGLYCOLATE PHOSPHATASE"/>
    <property type="match status" value="1"/>
</dbReference>
<evidence type="ECO:0000313" key="1">
    <source>
        <dbReference type="EMBL" id="MTB96932.1"/>
    </source>
</evidence>
<dbReference type="InterPro" id="IPR036412">
    <property type="entry name" value="HAD-like_sf"/>
</dbReference>
<keyword evidence="2" id="KW-1185">Reference proteome</keyword>
<dbReference type="Gene3D" id="3.40.50.1000">
    <property type="entry name" value="HAD superfamily/HAD-like"/>
    <property type="match status" value="1"/>
</dbReference>
<dbReference type="Gene3D" id="1.10.150.240">
    <property type="entry name" value="Putative phosphatase, domain 2"/>
    <property type="match status" value="1"/>
</dbReference>
<dbReference type="InterPro" id="IPR023198">
    <property type="entry name" value="PGP-like_dom2"/>
</dbReference>
<dbReference type="EMBL" id="WLCI01000019">
    <property type="protein sequence ID" value="MTB96932.1"/>
    <property type="molecule type" value="Genomic_DNA"/>
</dbReference>
<dbReference type="InterPro" id="IPR023214">
    <property type="entry name" value="HAD_sf"/>
</dbReference>
<dbReference type="SFLD" id="SFLDS00003">
    <property type="entry name" value="Haloacid_Dehalogenase"/>
    <property type="match status" value="1"/>
</dbReference>
<organism evidence="1 2">
    <name type="scientific">Nocardioides marmotae</name>
    <dbReference type="NCBI Taxonomy" id="2663857"/>
    <lineage>
        <taxon>Bacteria</taxon>
        <taxon>Bacillati</taxon>
        <taxon>Actinomycetota</taxon>
        <taxon>Actinomycetes</taxon>
        <taxon>Propionibacteriales</taxon>
        <taxon>Nocardioidaceae</taxon>
        <taxon>Nocardioides</taxon>
    </lineage>
</organism>
<gene>
    <name evidence="1" type="ORF">GGQ22_17795</name>
</gene>
<dbReference type="RefSeq" id="WP_154616698.1">
    <property type="nucleotide sequence ID" value="NZ_CP053660.1"/>
</dbReference>
<dbReference type="InterPro" id="IPR006439">
    <property type="entry name" value="HAD-SF_hydro_IA"/>
</dbReference>
<dbReference type="GO" id="GO:0005829">
    <property type="term" value="C:cytosol"/>
    <property type="evidence" value="ECO:0007669"/>
    <property type="project" value="TreeGrafter"/>
</dbReference>
<proteinExistence type="predicted"/>